<keyword evidence="2" id="KW-1185">Reference proteome</keyword>
<dbReference type="OrthoDB" id="1902038at2759"/>
<protein>
    <submittedName>
        <fullName evidence="1">Uncharacterized protein</fullName>
    </submittedName>
</protein>
<evidence type="ECO:0000313" key="1">
    <source>
        <dbReference type="EMBL" id="PIK35826.1"/>
    </source>
</evidence>
<dbReference type="PANTHER" id="PTHR35385">
    <property type="entry name" value="PROTEIN B, PUTATIVE-RELATED-RELATED"/>
    <property type="match status" value="1"/>
</dbReference>
<dbReference type="AlphaFoldDB" id="A0A2G8JJ97"/>
<proteinExistence type="predicted"/>
<organism evidence="1 2">
    <name type="scientific">Stichopus japonicus</name>
    <name type="common">Sea cucumber</name>
    <dbReference type="NCBI Taxonomy" id="307972"/>
    <lineage>
        <taxon>Eukaryota</taxon>
        <taxon>Metazoa</taxon>
        <taxon>Echinodermata</taxon>
        <taxon>Eleutherozoa</taxon>
        <taxon>Echinozoa</taxon>
        <taxon>Holothuroidea</taxon>
        <taxon>Aspidochirotacea</taxon>
        <taxon>Aspidochirotida</taxon>
        <taxon>Stichopodidae</taxon>
        <taxon>Apostichopus</taxon>
    </lineage>
</organism>
<dbReference type="PANTHER" id="PTHR35385:SF2">
    <property type="entry name" value="PROTEIN B, PUTATIVE-RELATED"/>
    <property type="match status" value="1"/>
</dbReference>
<feature type="non-terminal residue" evidence="1">
    <location>
        <position position="1"/>
    </location>
</feature>
<comment type="caution">
    <text evidence="1">The sequence shown here is derived from an EMBL/GenBank/DDBJ whole genome shotgun (WGS) entry which is preliminary data.</text>
</comment>
<sequence length="376" mass="43261">NLLPPQYHHFICKHVDGKSAIQGETTIRLSLRKEEYVSQWLKDFQDSSYMTWRKSKPYPDSGRYNSYKSILRCRHNTRQSQTKCITKNTNCPATMTLRLKRMEHSRNRKSRSKDPHMQNENGLPFIVSLRNQHNHPIFCADAMRRRPVSNETIKALEELYGKGHSPSSALDSIKSDLQENHGDDYVLVSGDRSICPDVQFCYRLYYKMFQKAYGAATGVQMLVDMEERLSLFNSNFKETCAVMEMIQNQVIIAICSPLMKRVHTKLKHSAEMVFINSSGNCDRHNSRIFILLTHSIAGGLPLGVFITSSETQQTIEAGLRLLRSIFPDGPYFNRNESGPKVVITDDCQTLRQSITAVYPNTRTILCVFYVLQAMWR</sequence>
<dbReference type="STRING" id="307972.A0A2G8JJ97"/>
<accession>A0A2G8JJ97</accession>
<gene>
    <name evidence="1" type="ORF">BSL78_27344</name>
</gene>
<name>A0A2G8JJ97_STIJA</name>
<dbReference type="Proteomes" id="UP000230750">
    <property type="component" value="Unassembled WGS sequence"/>
</dbReference>
<evidence type="ECO:0000313" key="2">
    <source>
        <dbReference type="Proteomes" id="UP000230750"/>
    </source>
</evidence>
<reference evidence="1 2" key="1">
    <citation type="journal article" date="2017" name="PLoS Biol.">
        <title>The sea cucumber genome provides insights into morphological evolution and visceral regeneration.</title>
        <authorList>
            <person name="Zhang X."/>
            <person name="Sun L."/>
            <person name="Yuan J."/>
            <person name="Sun Y."/>
            <person name="Gao Y."/>
            <person name="Zhang L."/>
            <person name="Li S."/>
            <person name="Dai H."/>
            <person name="Hamel J.F."/>
            <person name="Liu C."/>
            <person name="Yu Y."/>
            <person name="Liu S."/>
            <person name="Lin W."/>
            <person name="Guo K."/>
            <person name="Jin S."/>
            <person name="Xu P."/>
            <person name="Storey K.B."/>
            <person name="Huan P."/>
            <person name="Zhang T."/>
            <person name="Zhou Y."/>
            <person name="Zhang J."/>
            <person name="Lin C."/>
            <person name="Li X."/>
            <person name="Xing L."/>
            <person name="Huo D."/>
            <person name="Sun M."/>
            <person name="Wang L."/>
            <person name="Mercier A."/>
            <person name="Li F."/>
            <person name="Yang H."/>
            <person name="Xiang J."/>
        </authorList>
    </citation>
    <scope>NUCLEOTIDE SEQUENCE [LARGE SCALE GENOMIC DNA]</scope>
    <source>
        <strain evidence="1">Shaxun</strain>
        <tissue evidence="1">Muscle</tissue>
    </source>
</reference>
<dbReference type="EMBL" id="MRZV01001804">
    <property type="protein sequence ID" value="PIK35826.1"/>
    <property type="molecule type" value="Genomic_DNA"/>
</dbReference>